<evidence type="ECO:0000313" key="3">
    <source>
        <dbReference type="Proteomes" id="UP000591131"/>
    </source>
</evidence>
<proteinExistence type="predicted"/>
<feature type="transmembrane region" description="Helical" evidence="1">
    <location>
        <begin position="74"/>
        <end position="96"/>
    </location>
</feature>
<evidence type="ECO:0000313" key="2">
    <source>
        <dbReference type="EMBL" id="KAF4652447.1"/>
    </source>
</evidence>
<keyword evidence="1" id="KW-0812">Transmembrane</keyword>
<dbReference type="Proteomes" id="UP000591131">
    <property type="component" value="Unassembled WGS sequence"/>
</dbReference>
<organism evidence="2 3">
    <name type="scientific">Perkinsus chesapeaki</name>
    <name type="common">Clam parasite</name>
    <name type="synonym">Perkinsus andrewsi</name>
    <dbReference type="NCBI Taxonomy" id="330153"/>
    <lineage>
        <taxon>Eukaryota</taxon>
        <taxon>Sar</taxon>
        <taxon>Alveolata</taxon>
        <taxon>Perkinsozoa</taxon>
        <taxon>Perkinsea</taxon>
        <taxon>Perkinsida</taxon>
        <taxon>Perkinsidae</taxon>
        <taxon>Perkinsus</taxon>
    </lineage>
</organism>
<dbReference type="EMBL" id="JAAPAO010000923">
    <property type="protein sequence ID" value="KAF4652447.1"/>
    <property type="molecule type" value="Genomic_DNA"/>
</dbReference>
<reference evidence="2 3" key="1">
    <citation type="submission" date="2020-04" db="EMBL/GenBank/DDBJ databases">
        <title>Perkinsus chesapeaki whole genome sequence.</title>
        <authorList>
            <person name="Bogema D.R."/>
        </authorList>
    </citation>
    <scope>NUCLEOTIDE SEQUENCE [LARGE SCALE GENOMIC DNA]</scope>
    <source>
        <strain evidence="2">ATCC PRA-425</strain>
    </source>
</reference>
<comment type="caution">
    <text evidence="2">The sequence shown here is derived from an EMBL/GenBank/DDBJ whole genome shotgun (WGS) entry which is preliminary data.</text>
</comment>
<evidence type="ECO:0000256" key="1">
    <source>
        <dbReference type="SAM" id="Phobius"/>
    </source>
</evidence>
<sequence>MGISKVYLITFSLIIAIIGLAILTTATAVYIYPITRPIPAWYVYIAGGFIAITLIAFGILGISRSSTWKASHEGITGVLLIAVLYVALTALAGLWLSSWAADFFNANRHNYNPATLSRSAKALLSELEKDFGEVYKNDNCRLGGQETSRFDGRFSLVLCDHQFTTAALNGAATSPRPGTESGSGYSKCISSPRLDQVDAKGVVNRGETAPLVVGGSTIRYA</sequence>
<feature type="transmembrane region" description="Helical" evidence="1">
    <location>
        <begin position="7"/>
        <end position="35"/>
    </location>
</feature>
<keyword evidence="1" id="KW-1133">Transmembrane helix</keyword>
<dbReference type="OrthoDB" id="466117at2759"/>
<keyword evidence="3" id="KW-1185">Reference proteome</keyword>
<protein>
    <submittedName>
        <fullName evidence="2">Uncharacterized protein</fullName>
    </submittedName>
</protein>
<feature type="transmembrane region" description="Helical" evidence="1">
    <location>
        <begin position="41"/>
        <end position="62"/>
    </location>
</feature>
<gene>
    <name evidence="2" type="ORF">FOL47_011082</name>
</gene>
<name>A0A7J6KZV6_PERCH</name>
<keyword evidence="1" id="KW-0472">Membrane</keyword>
<dbReference type="AlphaFoldDB" id="A0A7J6KZV6"/>
<accession>A0A7J6KZV6</accession>